<dbReference type="FunFam" id="2.120.10.90:FF:000005">
    <property type="entry name" value="DNA topoisomerase 4 subunit A"/>
    <property type="match status" value="1"/>
</dbReference>
<feature type="region of interest" description="Disordered" evidence="11">
    <location>
        <begin position="849"/>
        <end position="898"/>
    </location>
</feature>
<dbReference type="EMBL" id="QFFN01000004">
    <property type="protein sequence ID" value="PWG60369.1"/>
    <property type="molecule type" value="Genomic_DNA"/>
</dbReference>
<dbReference type="Gene3D" id="3.90.199.10">
    <property type="entry name" value="Topoisomerase II, domain 5"/>
    <property type="match status" value="1"/>
</dbReference>
<name>A0A2U2MU44_9BIFI</name>
<evidence type="ECO:0000313" key="13">
    <source>
        <dbReference type="EMBL" id="PWG60369.1"/>
    </source>
</evidence>
<dbReference type="OrthoDB" id="9806486at2"/>
<comment type="subunit">
    <text evidence="9">Heterotetramer, composed of two GyrA and two GyrB chains. In the heterotetramer, GyrA contains the active site tyrosine that forms a transient covalent intermediate with DNA, while GyrB binds cofactors and catalyzes ATP hydrolysis.</text>
</comment>
<accession>A0A2U2MU44</accession>
<evidence type="ECO:0000313" key="14">
    <source>
        <dbReference type="Proteomes" id="UP000245753"/>
    </source>
</evidence>
<gene>
    <name evidence="9" type="primary">gyrA</name>
    <name evidence="13" type="ORF">DF200_03115</name>
</gene>
<feature type="active site" description="O-(5'-phospho-DNA)-tyrosine intermediate" evidence="9 10">
    <location>
        <position position="154"/>
    </location>
</feature>
<dbReference type="InterPro" id="IPR006691">
    <property type="entry name" value="GyrA/parC_rep"/>
</dbReference>
<comment type="function">
    <text evidence="9">A type II topoisomerase that negatively supercoils closed circular double-stranded (ds) DNA in an ATP-dependent manner to modulate DNA topology and maintain chromosomes in an underwound state. Negative supercoiling favors strand separation, and DNA replication, transcription, recombination and repair, all of which involve strand separation. Also able to catalyze the interconversion of other topological isomers of dsDNA rings, including catenanes and knotted rings. Type II topoisomerases break and join 2 DNA strands simultaneously in an ATP-dependent manner.</text>
</comment>
<dbReference type="InterPro" id="IPR005743">
    <property type="entry name" value="GyrA"/>
</dbReference>
<evidence type="ECO:0000256" key="11">
    <source>
        <dbReference type="SAM" id="MobiDB-lite"/>
    </source>
</evidence>
<dbReference type="SUPFAM" id="SSF101904">
    <property type="entry name" value="GyrA/ParC C-terminal domain-like"/>
    <property type="match status" value="1"/>
</dbReference>
<dbReference type="GO" id="GO:0005524">
    <property type="term" value="F:ATP binding"/>
    <property type="evidence" value="ECO:0007669"/>
    <property type="project" value="UniProtKB-UniRule"/>
</dbReference>
<evidence type="ECO:0000256" key="6">
    <source>
        <dbReference type="ARBA" id="ARBA00023125"/>
    </source>
</evidence>
<evidence type="ECO:0000256" key="4">
    <source>
        <dbReference type="ARBA" id="ARBA00022840"/>
    </source>
</evidence>
<keyword evidence="6 9" id="KW-0238">DNA-binding</keyword>
<evidence type="ECO:0000256" key="9">
    <source>
        <dbReference type="HAMAP-Rule" id="MF_01897"/>
    </source>
</evidence>
<comment type="similarity">
    <text evidence="2 9">Belongs to the type II topoisomerase GyrA/ParC subunit family.</text>
</comment>
<dbReference type="Gene3D" id="3.30.1360.40">
    <property type="match status" value="1"/>
</dbReference>
<reference evidence="13 14" key="1">
    <citation type="journal article" date="2018" name="Int. J. Syst. Evol. Microbiol.">
        <title>Bifidobacterium catulorum sp. nov., a novel taxon from the faeces of the baby common marmoset (Callithrix jacchus).</title>
        <authorList>
            <person name="Modesto M."/>
            <person name="Michelini S."/>
            <person name="Oki K."/>
            <person name="Biavati B."/>
            <person name="Watanabe K."/>
            <person name="Mattarelli P."/>
        </authorList>
    </citation>
    <scope>NUCLEOTIDE SEQUENCE [LARGE SCALE GENOMIC DNA]</scope>
    <source>
        <strain evidence="13 14">MRM 8.19</strain>
    </source>
</reference>
<dbReference type="InterPro" id="IPR013758">
    <property type="entry name" value="Topo_IIA_A/C_ab"/>
</dbReference>
<dbReference type="PROSITE" id="PS52040">
    <property type="entry name" value="TOPO_IIA"/>
    <property type="match status" value="1"/>
</dbReference>
<evidence type="ECO:0000256" key="3">
    <source>
        <dbReference type="ARBA" id="ARBA00022741"/>
    </source>
</evidence>
<comment type="catalytic activity">
    <reaction evidence="1 9 10">
        <text>ATP-dependent breakage, passage and rejoining of double-stranded DNA.</text>
        <dbReference type="EC" id="5.6.2.2"/>
    </reaction>
</comment>
<comment type="subcellular location">
    <subcellularLocation>
        <location evidence="9">Cytoplasm</location>
    </subcellularLocation>
</comment>
<dbReference type="FunFam" id="3.30.1360.40:FF:000002">
    <property type="entry name" value="DNA gyrase subunit A"/>
    <property type="match status" value="1"/>
</dbReference>
<keyword evidence="3 9" id="KW-0547">Nucleotide-binding</keyword>
<proteinExistence type="inferred from homology"/>
<protein>
    <recommendedName>
        <fullName evidence="9">DNA gyrase subunit A</fullName>
        <ecNumber evidence="9">5.6.2.2</ecNumber>
    </recommendedName>
</protein>
<dbReference type="InterPro" id="IPR013760">
    <property type="entry name" value="Topo_IIA-like_dom_sf"/>
</dbReference>
<evidence type="ECO:0000256" key="5">
    <source>
        <dbReference type="ARBA" id="ARBA00023029"/>
    </source>
</evidence>
<dbReference type="Proteomes" id="UP000245753">
    <property type="component" value="Unassembled WGS sequence"/>
</dbReference>
<feature type="compositionally biased region" description="Polar residues" evidence="11">
    <location>
        <begin position="875"/>
        <end position="889"/>
    </location>
</feature>
<feature type="region of interest" description="Disordered" evidence="11">
    <location>
        <begin position="1"/>
        <end position="33"/>
    </location>
</feature>
<evidence type="ECO:0000259" key="12">
    <source>
        <dbReference type="PROSITE" id="PS52040"/>
    </source>
</evidence>
<keyword evidence="14" id="KW-1185">Reference proteome</keyword>
<dbReference type="NCBIfam" id="TIGR01063">
    <property type="entry name" value="gyrA"/>
    <property type="match status" value="1"/>
</dbReference>
<dbReference type="EC" id="5.6.2.2" evidence="9"/>
<dbReference type="InterPro" id="IPR050220">
    <property type="entry name" value="Type_II_DNA_Topoisomerases"/>
</dbReference>
<dbReference type="InterPro" id="IPR035516">
    <property type="entry name" value="Gyrase/topoIV_suA_C"/>
</dbReference>
<dbReference type="GO" id="GO:0034335">
    <property type="term" value="F:DNA negative supercoiling activity"/>
    <property type="evidence" value="ECO:0007669"/>
    <property type="project" value="UniProtKB-ARBA"/>
</dbReference>
<evidence type="ECO:0000256" key="7">
    <source>
        <dbReference type="ARBA" id="ARBA00023235"/>
    </source>
</evidence>
<dbReference type="GO" id="GO:0005737">
    <property type="term" value="C:cytoplasm"/>
    <property type="evidence" value="ECO:0007669"/>
    <property type="project" value="UniProtKB-SubCell"/>
</dbReference>
<dbReference type="GO" id="GO:0003677">
    <property type="term" value="F:DNA binding"/>
    <property type="evidence" value="ECO:0007669"/>
    <property type="project" value="UniProtKB-UniRule"/>
</dbReference>
<dbReference type="Pfam" id="PF03989">
    <property type="entry name" value="DNA_gyraseA_C"/>
    <property type="match status" value="6"/>
</dbReference>
<feature type="domain" description="Topo IIA-type catalytic" evidence="12">
    <location>
        <begin position="66"/>
        <end position="534"/>
    </location>
</feature>
<comment type="subunit">
    <text evidence="8">Heterotetramer composed of ParC and ParE.</text>
</comment>
<dbReference type="PANTHER" id="PTHR43493">
    <property type="entry name" value="DNA GYRASE/TOPOISOMERASE SUBUNIT A"/>
    <property type="match status" value="1"/>
</dbReference>
<dbReference type="AlphaFoldDB" id="A0A2U2MU44"/>
<sequence length="898" mass="99525">MADENNNDGETGQNDERAERSMEPTSPQAGEKLVLDENRVQHTDIQQEMRQSYLDYAISVIVERALPDVRDGMKPVHRRIVYAMYDGGYRPDRGYSKCARPVADVMGNYHPHGDAAIYDSLVRMAQPWSMRYTLVDGQGNFGSAGDDPPAAMRYTECRMMPLAMEMVRDIDKDTVDFVPNYDGRTQEPTVLPARFPNLLANGSSGIAVGMATNIPPHNMRELGEGVHWALDHPDASREELLNALIGIIKGPDFPTGATILGHKGIEQAYRTGRGLITMRAVVNTEEIRGRMCLVVTELPYQVNPDRLAASIREGVRDGKIQGIADMRDETSGRTGQRLVLVLKRDAVPKVVLNNLYKHSQLQQTFGANMLALVDGVPRTLSLDAFIRHWVNHQLEVIERRTRYLKREAEERDHILQGYLKALDMIEEVIALIRRSPTVEAARSGLMELLDVDQVQADAILAMQLRRLAALERQKILDEHNELMRKIADYEDILAKPERQRQIVGDELDEIVDKYGDDRRTKILPFSGEVNMEDLIAEENVVVTVTHSGYIKRTKADEYRAQHRGGKGVKGARLRENDVVDHFFLTSTHNWLLFFTNAGRVYRLKGYELPEGSRDSKGQHVANLLQLAPEEKIQQVLSIPNYEVADYLVLATRSGKVKKTRLAEYDSPRQGGLIAVRLMESGDGTNDELVGAALCNADDDIILVSRKGMSLKFSADDGQLRPMGRQTAGVQGMKFRDGDELLAMDVVPEQSGDDLLVVTDEGFAKRTAISEYRLQGRNGYGVKAVQLAEGRGSLVGALVVNEEDQVMAIMKSGKVIRSDVAEVKRTGRTTQGVTLAKPDKGDEILSIARNAERDDDADEDSAVAQGSGANDGETVETPSAQAPTSENAGNLSAAEDSAE</sequence>
<organism evidence="13 14">
    <name type="scientific">Bifidobacterium catulorum</name>
    <dbReference type="NCBI Taxonomy" id="1630173"/>
    <lineage>
        <taxon>Bacteria</taxon>
        <taxon>Bacillati</taxon>
        <taxon>Actinomycetota</taxon>
        <taxon>Actinomycetes</taxon>
        <taxon>Bifidobacteriales</taxon>
        <taxon>Bifidobacteriaceae</taxon>
        <taxon>Bifidobacterium</taxon>
    </lineage>
</organism>
<dbReference type="SMART" id="SM00434">
    <property type="entry name" value="TOP4c"/>
    <property type="match status" value="1"/>
</dbReference>
<dbReference type="CDD" id="cd00187">
    <property type="entry name" value="TOP4c"/>
    <property type="match status" value="1"/>
</dbReference>
<dbReference type="HAMAP" id="MF_01897">
    <property type="entry name" value="GyrA"/>
    <property type="match status" value="1"/>
</dbReference>
<comment type="caution">
    <text evidence="13">The sequence shown here is derived from an EMBL/GenBank/DDBJ whole genome shotgun (WGS) entry which is preliminary data.</text>
</comment>
<keyword evidence="7 9" id="KW-0413">Isomerase</keyword>
<dbReference type="PANTHER" id="PTHR43493:SF5">
    <property type="entry name" value="DNA GYRASE SUBUNIT A, CHLOROPLASTIC_MITOCHONDRIAL"/>
    <property type="match status" value="1"/>
</dbReference>
<dbReference type="InterPro" id="IPR002205">
    <property type="entry name" value="Topo_IIA_dom_A"/>
</dbReference>
<dbReference type="GO" id="GO:0006265">
    <property type="term" value="P:DNA topological change"/>
    <property type="evidence" value="ECO:0007669"/>
    <property type="project" value="UniProtKB-UniRule"/>
</dbReference>
<dbReference type="RefSeq" id="WP_109136833.1">
    <property type="nucleotide sequence ID" value="NZ_QFFN01000004.1"/>
</dbReference>
<dbReference type="Pfam" id="PF00521">
    <property type="entry name" value="DNA_topoisoIV"/>
    <property type="match status" value="1"/>
</dbReference>
<comment type="miscellaneous">
    <text evidence="9">Few gyrases are as efficient as E.coli at forming negative supercoils. Not all organisms have 2 type II topoisomerases; in organisms with a single type II topoisomerase this enzyme also has to decatenate newly replicated chromosomes.</text>
</comment>
<evidence type="ECO:0000256" key="1">
    <source>
        <dbReference type="ARBA" id="ARBA00000185"/>
    </source>
</evidence>
<dbReference type="GO" id="GO:0005694">
    <property type="term" value="C:chromosome"/>
    <property type="evidence" value="ECO:0007669"/>
    <property type="project" value="InterPro"/>
</dbReference>
<dbReference type="InterPro" id="IPR013757">
    <property type="entry name" value="Topo_IIA_A_a_sf"/>
</dbReference>
<evidence type="ECO:0000256" key="8">
    <source>
        <dbReference type="ARBA" id="ARBA00063644"/>
    </source>
</evidence>
<dbReference type="NCBIfam" id="NF004043">
    <property type="entry name" value="PRK05560.1"/>
    <property type="match status" value="1"/>
</dbReference>
<dbReference type="GO" id="GO:0009330">
    <property type="term" value="C:DNA topoisomerase type II (double strand cut, ATP-hydrolyzing) complex"/>
    <property type="evidence" value="ECO:0007669"/>
    <property type="project" value="TreeGrafter"/>
</dbReference>
<dbReference type="NCBIfam" id="NF004044">
    <property type="entry name" value="PRK05561.1"/>
    <property type="match status" value="1"/>
</dbReference>
<dbReference type="FunFam" id="1.10.268.10:FF:000001">
    <property type="entry name" value="DNA gyrase subunit A"/>
    <property type="match status" value="1"/>
</dbReference>
<dbReference type="GO" id="GO:0006261">
    <property type="term" value="P:DNA-templated DNA replication"/>
    <property type="evidence" value="ECO:0007669"/>
    <property type="project" value="UniProtKB-UniRule"/>
</dbReference>
<dbReference type="FunFam" id="3.90.199.10:FF:000001">
    <property type="entry name" value="DNA gyrase subunit A"/>
    <property type="match status" value="1"/>
</dbReference>
<dbReference type="Gene3D" id="1.10.268.10">
    <property type="entry name" value="Topoisomerase, domain 3"/>
    <property type="match status" value="1"/>
</dbReference>
<keyword evidence="9" id="KW-0963">Cytoplasm</keyword>
<evidence type="ECO:0000256" key="10">
    <source>
        <dbReference type="PROSITE-ProRule" id="PRU01384"/>
    </source>
</evidence>
<feature type="short sequence motif" description="GyrA-box" evidence="9">
    <location>
        <begin position="561"/>
        <end position="567"/>
    </location>
</feature>
<evidence type="ECO:0000256" key="2">
    <source>
        <dbReference type="ARBA" id="ARBA00008263"/>
    </source>
</evidence>
<dbReference type="SUPFAM" id="SSF56719">
    <property type="entry name" value="Type II DNA topoisomerase"/>
    <property type="match status" value="1"/>
</dbReference>
<dbReference type="Gene3D" id="2.120.10.90">
    <property type="entry name" value="DNA gyrase/topoisomerase IV, subunit A, C-terminal"/>
    <property type="match status" value="1"/>
</dbReference>
<keyword evidence="4 9" id="KW-0067">ATP-binding</keyword>
<keyword evidence="5 9" id="KW-0799">Topoisomerase</keyword>